<reference evidence="16 17" key="1">
    <citation type="submission" date="2018-01" db="EMBL/GenBank/DDBJ databases">
        <title>Whole genome sequencing of Histamine producing bacteria.</title>
        <authorList>
            <person name="Butler K."/>
        </authorList>
    </citation>
    <scope>NUCLEOTIDE SEQUENCE [LARGE SCALE GENOMIC DNA]</scope>
    <source>
        <strain evidence="16 17">DSM 24669</strain>
    </source>
</reference>
<dbReference type="PANTHER" id="PTHR32089">
    <property type="entry name" value="METHYL-ACCEPTING CHEMOTAXIS PROTEIN MCPB"/>
    <property type="match status" value="1"/>
</dbReference>
<evidence type="ECO:0000256" key="2">
    <source>
        <dbReference type="ARBA" id="ARBA00022475"/>
    </source>
</evidence>
<dbReference type="Gene3D" id="3.30.450.20">
    <property type="entry name" value="PAS domain"/>
    <property type="match status" value="1"/>
</dbReference>
<keyword evidence="4" id="KW-0145">Chemotaxis</keyword>
<dbReference type="InterPro" id="IPR033462">
    <property type="entry name" value="Cache_3-Cache_2"/>
</dbReference>
<evidence type="ECO:0000256" key="8">
    <source>
        <dbReference type="ARBA" id="ARBA00023136"/>
    </source>
</evidence>
<evidence type="ECO:0000256" key="1">
    <source>
        <dbReference type="ARBA" id="ARBA00004429"/>
    </source>
</evidence>
<dbReference type="CDD" id="cd06225">
    <property type="entry name" value="HAMP"/>
    <property type="match status" value="1"/>
</dbReference>
<feature type="domain" description="HAMP" evidence="15">
    <location>
        <begin position="312"/>
        <end position="366"/>
    </location>
</feature>
<comment type="subcellular location">
    <subcellularLocation>
        <location evidence="1">Cell inner membrane</location>
        <topology evidence="1">Multi-pass membrane protein</topology>
    </subcellularLocation>
</comment>
<dbReference type="PROSITE" id="PS50111">
    <property type="entry name" value="CHEMOTAXIS_TRANSDUC_2"/>
    <property type="match status" value="1"/>
</dbReference>
<dbReference type="FunFam" id="1.10.287.950:FF:000001">
    <property type="entry name" value="Methyl-accepting chemotaxis sensory transducer"/>
    <property type="match status" value="1"/>
</dbReference>
<dbReference type="AlphaFoldDB" id="A0A0J8VA02"/>
<evidence type="ECO:0000256" key="9">
    <source>
        <dbReference type="ARBA" id="ARBA00023224"/>
    </source>
</evidence>
<dbReference type="InterPro" id="IPR004089">
    <property type="entry name" value="MCPsignal_dom"/>
</dbReference>
<evidence type="ECO:0000256" key="6">
    <source>
        <dbReference type="ARBA" id="ARBA00022692"/>
    </source>
</evidence>
<dbReference type="PANTHER" id="PTHR32089:SF39">
    <property type="entry name" value="METHYL-ACCEPTING CHEMOTAXIS PROTEIN HLYB"/>
    <property type="match status" value="1"/>
</dbReference>
<dbReference type="Pfam" id="PF00672">
    <property type="entry name" value="HAMP"/>
    <property type="match status" value="1"/>
</dbReference>
<dbReference type="SMART" id="SM00304">
    <property type="entry name" value="HAMP"/>
    <property type="match status" value="1"/>
</dbReference>
<evidence type="ECO:0000313" key="17">
    <source>
        <dbReference type="Proteomes" id="UP000240481"/>
    </source>
</evidence>
<dbReference type="EMBL" id="PYLZ01000012">
    <property type="protein sequence ID" value="PSW22696.1"/>
    <property type="molecule type" value="Genomic_DNA"/>
</dbReference>
<feature type="transmembrane region" description="Helical" evidence="12">
    <location>
        <begin position="292"/>
        <end position="311"/>
    </location>
</feature>
<keyword evidence="3" id="KW-0488">Methylation</keyword>
<keyword evidence="7 12" id="KW-1133">Transmembrane helix</keyword>
<dbReference type="InterPro" id="IPR003660">
    <property type="entry name" value="HAMP_dom"/>
</dbReference>
<protein>
    <submittedName>
        <fullName evidence="16">Methyl-accepting chemotaxis protein</fullName>
    </submittedName>
</protein>
<keyword evidence="5" id="KW-0997">Cell inner membrane</keyword>
<evidence type="ECO:0000259" key="15">
    <source>
        <dbReference type="PROSITE" id="PS50885"/>
    </source>
</evidence>
<sequence length="643" mass="69831">MNIKQLTIKQKLAFSFIFAILISTSLVGFVSQRQAHHVVEQRLLKSELPATLMQFNRSIDKEISILLAAAEQLGNSRLLTEKVQSSPIASQALSATQDKIILDELKAVKQQYQLIDASIANRQTGTYWMDSFTASRQHRENGWFTKLVASGQEKSLSVYREDSGEVKLFLNYQNPHGSTLAGLAKSMNGMVKFINQFTLEQTGFIYLVDNQGKVRLHKNTQKLGKATLQSEYAAPASQQLLNQSDFNFATVERDGQKLIVATSYIPSMDWYVVAEVPQHEIFSELNKATQQIMVWTLVIAALFALAALWLANSITRPIANLAAVFKDLGEGEGDLRHRINIEGKDEIAQLSQGFNSFISKIHSSVQDVAETGNALRSAAEAVASQAQLTLDNSHSQRDRTIQVVTAINQMGATVNEIAGNAAQAADAAQNAEGETQNGQNVVGKARNTINQLSNDVAQVSDVIGSLANNTQAIGSILDTIRGISEQTNLLALNAAIEAARAGEQGRGFAVVADEVRNLASRTSDSTNEIQNMINRLQEEAGNAVGAMQQSRQLTSDGVSAADEASAALVSIADRITLISDMNTQVATATEEQSTVVNDINCNIEEINETTQRTADTAAQLADSSQELRALSQRLDSMVGTFKL</sequence>
<evidence type="ECO:0000259" key="13">
    <source>
        <dbReference type="PROSITE" id="PS50111"/>
    </source>
</evidence>
<proteinExistence type="inferred from homology"/>
<gene>
    <name evidence="16" type="ORF">C9I94_19295</name>
</gene>
<evidence type="ECO:0000256" key="10">
    <source>
        <dbReference type="ARBA" id="ARBA00029447"/>
    </source>
</evidence>
<evidence type="ECO:0000256" key="4">
    <source>
        <dbReference type="ARBA" id="ARBA00022500"/>
    </source>
</evidence>
<keyword evidence="9 11" id="KW-0807">Transducer</keyword>
<dbReference type="Gene3D" id="1.10.287.950">
    <property type="entry name" value="Methyl-accepting chemotaxis protein"/>
    <property type="match status" value="1"/>
</dbReference>
<evidence type="ECO:0000256" key="12">
    <source>
        <dbReference type="SAM" id="Phobius"/>
    </source>
</evidence>
<evidence type="ECO:0000256" key="5">
    <source>
        <dbReference type="ARBA" id="ARBA00022519"/>
    </source>
</evidence>
<feature type="transmembrane region" description="Helical" evidence="12">
    <location>
        <begin position="12"/>
        <end position="31"/>
    </location>
</feature>
<dbReference type="CDD" id="cd11386">
    <property type="entry name" value="MCP_signal"/>
    <property type="match status" value="1"/>
</dbReference>
<dbReference type="STRING" id="680026.AB733_13620"/>
<keyword evidence="2" id="KW-1003">Cell membrane</keyword>
<comment type="similarity">
    <text evidence="10">Belongs to the methyl-accepting chemotaxis (MCP) protein family.</text>
</comment>
<evidence type="ECO:0000313" key="16">
    <source>
        <dbReference type="EMBL" id="PSW22696.1"/>
    </source>
</evidence>
<comment type="caution">
    <text evidence="16">The sequence shown here is derived from an EMBL/GenBank/DDBJ whole genome shotgun (WGS) entry which is preliminary data.</text>
</comment>
<keyword evidence="8 12" id="KW-0472">Membrane</keyword>
<dbReference type="InterPro" id="IPR004090">
    <property type="entry name" value="Chemotax_Me-accpt_rcpt"/>
</dbReference>
<feature type="domain" description="T-SNARE coiled-coil homology" evidence="14">
    <location>
        <begin position="558"/>
        <end position="620"/>
    </location>
</feature>
<dbReference type="PRINTS" id="PR00260">
    <property type="entry name" value="CHEMTRNSDUCR"/>
</dbReference>
<dbReference type="RefSeq" id="WP_048899285.1">
    <property type="nucleotide sequence ID" value="NZ_AP024852.1"/>
</dbReference>
<dbReference type="OrthoDB" id="2489132at2"/>
<organism evidence="16 17">
    <name type="scientific">Photobacterium swingsii</name>
    <dbReference type="NCBI Taxonomy" id="680026"/>
    <lineage>
        <taxon>Bacteria</taxon>
        <taxon>Pseudomonadati</taxon>
        <taxon>Pseudomonadota</taxon>
        <taxon>Gammaproteobacteria</taxon>
        <taxon>Vibrionales</taxon>
        <taxon>Vibrionaceae</taxon>
        <taxon>Photobacterium</taxon>
    </lineage>
</organism>
<dbReference type="InterPro" id="IPR000727">
    <property type="entry name" value="T_SNARE_dom"/>
</dbReference>
<name>A0A0J8VA02_9GAMM</name>
<feature type="domain" description="Methyl-accepting transducer" evidence="13">
    <location>
        <begin position="371"/>
        <end position="607"/>
    </location>
</feature>
<dbReference type="SUPFAM" id="SSF58104">
    <property type="entry name" value="Methyl-accepting chemotaxis protein (MCP) signaling domain"/>
    <property type="match status" value="1"/>
</dbReference>
<dbReference type="GO" id="GO:0005886">
    <property type="term" value="C:plasma membrane"/>
    <property type="evidence" value="ECO:0007669"/>
    <property type="project" value="UniProtKB-SubCell"/>
</dbReference>
<keyword evidence="6 12" id="KW-0812">Transmembrane</keyword>
<dbReference type="GO" id="GO:0006935">
    <property type="term" value="P:chemotaxis"/>
    <property type="evidence" value="ECO:0007669"/>
    <property type="project" value="UniProtKB-KW"/>
</dbReference>
<dbReference type="Pfam" id="PF17201">
    <property type="entry name" value="Cache_3-Cache_2"/>
    <property type="match status" value="1"/>
</dbReference>
<dbReference type="Proteomes" id="UP000240481">
    <property type="component" value="Unassembled WGS sequence"/>
</dbReference>
<dbReference type="PROSITE" id="PS50192">
    <property type="entry name" value="T_SNARE"/>
    <property type="match status" value="1"/>
</dbReference>
<dbReference type="PROSITE" id="PS50885">
    <property type="entry name" value="HAMP"/>
    <property type="match status" value="1"/>
</dbReference>
<dbReference type="CDD" id="cd12912">
    <property type="entry name" value="PDC2_MCP_like"/>
    <property type="match status" value="1"/>
</dbReference>
<evidence type="ECO:0000256" key="7">
    <source>
        <dbReference type="ARBA" id="ARBA00022989"/>
    </source>
</evidence>
<evidence type="ECO:0000256" key="11">
    <source>
        <dbReference type="PROSITE-ProRule" id="PRU00284"/>
    </source>
</evidence>
<accession>A0A0J8VA02</accession>
<keyword evidence="17" id="KW-1185">Reference proteome</keyword>
<evidence type="ECO:0000259" key="14">
    <source>
        <dbReference type="PROSITE" id="PS50192"/>
    </source>
</evidence>
<dbReference type="SMART" id="SM00283">
    <property type="entry name" value="MA"/>
    <property type="match status" value="1"/>
</dbReference>
<dbReference type="GO" id="GO:0004888">
    <property type="term" value="F:transmembrane signaling receptor activity"/>
    <property type="evidence" value="ECO:0007669"/>
    <property type="project" value="InterPro"/>
</dbReference>
<dbReference type="GO" id="GO:0007165">
    <property type="term" value="P:signal transduction"/>
    <property type="evidence" value="ECO:0007669"/>
    <property type="project" value="UniProtKB-KW"/>
</dbReference>
<dbReference type="Pfam" id="PF00015">
    <property type="entry name" value="MCPsignal"/>
    <property type="match status" value="1"/>
</dbReference>
<evidence type="ECO:0000256" key="3">
    <source>
        <dbReference type="ARBA" id="ARBA00022481"/>
    </source>
</evidence>